<sequence>MTGSPATIPVTVIGGFLGAGKTTFVNHLLATGTPRTAVLVNDFGEINIDAALIQRHDGTTMALTNGCICCSIGAGFIETMSRVLDAEIPFEHIVIEASGVGDPWMIAEIALIEPTLRLDRVIVVADATRIARLLTDPQVGATVSGQFAHCDVVLLNKADLVDAATLDAARQALIALRPELRIMVTSHTTMPTLAALGSTTTSAFHCAETAQAGAPDHAAAFRSWAYRRDGAFDRDRLAGAVAALPAQLLRLKGSCRLDGDTDSQLFQMVDKVWTLSPPAPDQSAPARGIVLIGVGTSDLPPPADLDAILDRALAPPVLS</sequence>
<gene>
    <name evidence="8" type="ORF">OO17_13930</name>
</gene>
<evidence type="ECO:0000256" key="2">
    <source>
        <dbReference type="ARBA" id="ARBA00022801"/>
    </source>
</evidence>
<dbReference type="OrthoDB" id="9808822at2"/>
<evidence type="ECO:0000256" key="1">
    <source>
        <dbReference type="ARBA" id="ARBA00022741"/>
    </source>
</evidence>
<dbReference type="Gene3D" id="3.30.1220.10">
    <property type="entry name" value="CobW-like, C-terminal domain"/>
    <property type="match status" value="1"/>
</dbReference>
<dbReference type="PANTHER" id="PTHR13748">
    <property type="entry name" value="COBW-RELATED"/>
    <property type="match status" value="1"/>
</dbReference>
<keyword evidence="1" id="KW-0547">Nucleotide-binding</keyword>
<dbReference type="SUPFAM" id="SSF90002">
    <property type="entry name" value="Hypothetical protein YjiA, C-terminal domain"/>
    <property type="match status" value="1"/>
</dbReference>
<comment type="caution">
    <text evidence="8">The sequence shown here is derived from an EMBL/GenBank/DDBJ whole genome shotgun (WGS) entry which is preliminary data.</text>
</comment>
<dbReference type="InterPro" id="IPR027417">
    <property type="entry name" value="P-loop_NTPase"/>
</dbReference>
<dbReference type="GO" id="GO:0000166">
    <property type="term" value="F:nucleotide binding"/>
    <property type="evidence" value="ECO:0007669"/>
    <property type="project" value="UniProtKB-KW"/>
</dbReference>
<evidence type="ECO:0000256" key="5">
    <source>
        <dbReference type="ARBA" id="ARBA00045658"/>
    </source>
</evidence>
<comment type="similarity">
    <text evidence="4">Belongs to the SIMIBI class G3E GTPase family. ZNG1 subfamily.</text>
</comment>
<dbReference type="PATRIC" id="fig|1076.23.peg.2907"/>
<dbReference type="Proteomes" id="UP000032515">
    <property type="component" value="Unassembled WGS sequence"/>
</dbReference>
<comment type="function">
    <text evidence="5">Zinc chaperone that directly transfers zinc cofactor to target proteins, thereby activating them. Zinc is transferred from the CXCC motif in the GTPase domain to the zinc binding site in target proteins in a process requiring GTP hydrolysis.</text>
</comment>
<dbReference type="RefSeq" id="WP_044411769.1">
    <property type="nucleotide sequence ID" value="NZ_JXXE01000278.1"/>
</dbReference>
<dbReference type="GO" id="GO:0016787">
    <property type="term" value="F:hydrolase activity"/>
    <property type="evidence" value="ECO:0007669"/>
    <property type="project" value="UniProtKB-KW"/>
</dbReference>
<reference evidence="8 9" key="1">
    <citation type="submission" date="2014-11" db="EMBL/GenBank/DDBJ databases">
        <title>Genomics and ecophysiology of heterotrophic nitrogen fixing bacteria isolated from estuarine surface water.</title>
        <authorList>
            <person name="Bentzon-Tilia M."/>
            <person name="Severin I."/>
            <person name="Hansen L.H."/>
            <person name="Riemann L."/>
        </authorList>
    </citation>
    <scope>NUCLEOTIDE SEQUENCE [LARGE SCALE GENOMIC DNA]</scope>
    <source>
        <strain evidence="8 9">BAL398</strain>
    </source>
</reference>
<dbReference type="InterPro" id="IPR011629">
    <property type="entry name" value="CobW-like_C"/>
</dbReference>
<dbReference type="Gene3D" id="3.40.50.300">
    <property type="entry name" value="P-loop containing nucleotide triphosphate hydrolases"/>
    <property type="match status" value="1"/>
</dbReference>
<keyword evidence="3" id="KW-0143">Chaperone</keyword>
<dbReference type="Pfam" id="PF02492">
    <property type="entry name" value="cobW"/>
    <property type="match status" value="1"/>
</dbReference>
<protein>
    <submittedName>
        <fullName evidence="8">Cobalamin biosynthesis protein</fullName>
    </submittedName>
</protein>
<evidence type="ECO:0000259" key="7">
    <source>
        <dbReference type="SMART" id="SM00833"/>
    </source>
</evidence>
<dbReference type="InterPro" id="IPR051316">
    <property type="entry name" value="Zinc-reg_GTPase_activator"/>
</dbReference>
<name>A0A0D7EMN8_RHOPL</name>
<dbReference type="SUPFAM" id="SSF52540">
    <property type="entry name" value="P-loop containing nucleoside triphosphate hydrolases"/>
    <property type="match status" value="1"/>
</dbReference>
<dbReference type="Pfam" id="PF07683">
    <property type="entry name" value="CobW_C"/>
    <property type="match status" value="1"/>
</dbReference>
<evidence type="ECO:0000313" key="8">
    <source>
        <dbReference type="EMBL" id="KIZ41926.1"/>
    </source>
</evidence>
<evidence type="ECO:0000256" key="3">
    <source>
        <dbReference type="ARBA" id="ARBA00023186"/>
    </source>
</evidence>
<dbReference type="InterPro" id="IPR003495">
    <property type="entry name" value="CobW/HypB/UreG_nucleotide-bd"/>
</dbReference>
<evidence type="ECO:0000313" key="9">
    <source>
        <dbReference type="Proteomes" id="UP000032515"/>
    </source>
</evidence>
<dbReference type="SMART" id="SM00833">
    <property type="entry name" value="CobW_C"/>
    <property type="match status" value="1"/>
</dbReference>
<dbReference type="CDD" id="cd03112">
    <property type="entry name" value="CobW-like"/>
    <property type="match status" value="1"/>
</dbReference>
<dbReference type="AlphaFoldDB" id="A0A0D7EMN8"/>
<evidence type="ECO:0000256" key="6">
    <source>
        <dbReference type="ARBA" id="ARBA00049117"/>
    </source>
</evidence>
<comment type="catalytic activity">
    <reaction evidence="6">
        <text>GTP + H2O = GDP + phosphate + H(+)</text>
        <dbReference type="Rhea" id="RHEA:19669"/>
        <dbReference type="ChEBI" id="CHEBI:15377"/>
        <dbReference type="ChEBI" id="CHEBI:15378"/>
        <dbReference type="ChEBI" id="CHEBI:37565"/>
        <dbReference type="ChEBI" id="CHEBI:43474"/>
        <dbReference type="ChEBI" id="CHEBI:58189"/>
    </reaction>
    <physiologicalReaction direction="left-to-right" evidence="6">
        <dbReference type="Rhea" id="RHEA:19670"/>
    </physiologicalReaction>
</comment>
<accession>A0A0D7EMN8</accession>
<keyword evidence="2" id="KW-0378">Hydrolase</keyword>
<evidence type="ECO:0000256" key="4">
    <source>
        <dbReference type="ARBA" id="ARBA00034320"/>
    </source>
</evidence>
<proteinExistence type="inferred from homology"/>
<dbReference type="InterPro" id="IPR036627">
    <property type="entry name" value="CobW-likC_sf"/>
</dbReference>
<organism evidence="8 9">
    <name type="scientific">Rhodopseudomonas palustris</name>
    <dbReference type="NCBI Taxonomy" id="1076"/>
    <lineage>
        <taxon>Bacteria</taxon>
        <taxon>Pseudomonadati</taxon>
        <taxon>Pseudomonadota</taxon>
        <taxon>Alphaproteobacteria</taxon>
        <taxon>Hyphomicrobiales</taxon>
        <taxon>Nitrobacteraceae</taxon>
        <taxon>Rhodopseudomonas</taxon>
    </lineage>
</organism>
<dbReference type="EMBL" id="JXXE01000278">
    <property type="protein sequence ID" value="KIZ41926.1"/>
    <property type="molecule type" value="Genomic_DNA"/>
</dbReference>
<feature type="domain" description="CobW C-terminal" evidence="7">
    <location>
        <begin position="221"/>
        <end position="313"/>
    </location>
</feature>